<dbReference type="GO" id="GO:0005736">
    <property type="term" value="C:RNA polymerase I complex"/>
    <property type="evidence" value="ECO:0007669"/>
    <property type="project" value="TreeGrafter"/>
</dbReference>
<dbReference type="SUPFAM" id="SSF64484">
    <property type="entry name" value="beta and beta-prime subunits of DNA dependent RNA-polymerase"/>
    <property type="match status" value="1"/>
</dbReference>
<dbReference type="FunFam" id="3.30.1490.180:FF:000003">
    <property type="entry name" value="DNA-directed RNA polymerase subunit"/>
    <property type="match status" value="1"/>
</dbReference>
<evidence type="ECO:0000256" key="10">
    <source>
        <dbReference type="ARBA" id="ARBA00023242"/>
    </source>
</evidence>
<evidence type="ECO:0000256" key="9">
    <source>
        <dbReference type="ARBA" id="ARBA00023163"/>
    </source>
</evidence>
<dbReference type="FunFam" id="2.40.40.20:FF:000019">
    <property type="entry name" value="DNA-directed RNA polymerase II subunit RPB1"/>
    <property type="match status" value="1"/>
</dbReference>
<dbReference type="CDD" id="cd01435">
    <property type="entry name" value="RNAP_I_RPA1_N"/>
    <property type="match status" value="1"/>
</dbReference>
<keyword evidence="10" id="KW-0539">Nucleus</keyword>
<accession>A0A6A6NTY7</accession>
<dbReference type="Pfam" id="PF04998">
    <property type="entry name" value="RNA_pol_Rpb1_5"/>
    <property type="match status" value="1"/>
</dbReference>
<evidence type="ECO:0000256" key="8">
    <source>
        <dbReference type="ARBA" id="ARBA00022842"/>
    </source>
</evidence>
<dbReference type="Gene3D" id="3.30.70.2850">
    <property type="match status" value="1"/>
</dbReference>
<comment type="function">
    <text evidence="12">DNA-dependent RNA polymerase catalyzes the transcription of DNA into RNA using the four ribonucleoside triphosphates as substrates.</text>
</comment>
<evidence type="ECO:0000256" key="13">
    <source>
        <dbReference type="SAM" id="MobiDB-lite"/>
    </source>
</evidence>
<evidence type="ECO:0000256" key="7">
    <source>
        <dbReference type="ARBA" id="ARBA00022833"/>
    </source>
</evidence>
<dbReference type="CDD" id="cd02735">
    <property type="entry name" value="RNAP_I_Rpa1_C"/>
    <property type="match status" value="1"/>
</dbReference>
<feature type="region of interest" description="Disordered" evidence="13">
    <location>
        <begin position="1366"/>
        <end position="1513"/>
    </location>
</feature>
<dbReference type="InterPro" id="IPR006592">
    <property type="entry name" value="RNA_pol_N"/>
</dbReference>
<evidence type="ECO:0000256" key="6">
    <source>
        <dbReference type="ARBA" id="ARBA00022723"/>
    </source>
</evidence>
<dbReference type="InterPro" id="IPR047107">
    <property type="entry name" value="DNA-dir_RNA_pol1_lsu_C"/>
</dbReference>
<feature type="compositionally biased region" description="Basic and acidic residues" evidence="13">
    <location>
        <begin position="1452"/>
        <end position="1468"/>
    </location>
</feature>
<dbReference type="OrthoDB" id="270392at2759"/>
<dbReference type="EMBL" id="MU001687">
    <property type="protein sequence ID" value="KAF2455211.1"/>
    <property type="molecule type" value="Genomic_DNA"/>
</dbReference>
<dbReference type="InterPro" id="IPR007081">
    <property type="entry name" value="RNA_pol_Rpb1_5"/>
</dbReference>
<keyword evidence="5 12" id="KW-0548">Nucleotidyltransferase</keyword>
<keyword evidence="9 12" id="KW-0804">Transcription</keyword>
<dbReference type="EC" id="2.7.7.6" evidence="12"/>
<name>A0A6A6NTY7_9PEZI</name>
<keyword evidence="7" id="KW-0862">Zinc</keyword>
<comment type="catalytic activity">
    <reaction evidence="11 12">
        <text>RNA(n) + a ribonucleoside 5'-triphosphate = RNA(n+1) + diphosphate</text>
        <dbReference type="Rhea" id="RHEA:21248"/>
        <dbReference type="Rhea" id="RHEA-COMP:14527"/>
        <dbReference type="Rhea" id="RHEA-COMP:17342"/>
        <dbReference type="ChEBI" id="CHEBI:33019"/>
        <dbReference type="ChEBI" id="CHEBI:61557"/>
        <dbReference type="ChEBI" id="CHEBI:140395"/>
        <dbReference type="EC" id="2.7.7.6"/>
    </reaction>
</comment>
<feature type="region of interest" description="Disordered" evidence="13">
    <location>
        <begin position="141"/>
        <end position="173"/>
    </location>
</feature>
<dbReference type="InterPro" id="IPR000722">
    <property type="entry name" value="RNA_pol_asu"/>
</dbReference>
<evidence type="ECO:0000256" key="2">
    <source>
        <dbReference type="ARBA" id="ARBA00006460"/>
    </source>
</evidence>
<feature type="compositionally biased region" description="Basic and acidic residues" evidence="13">
    <location>
        <begin position="195"/>
        <end position="207"/>
    </location>
</feature>
<dbReference type="Gene3D" id="2.40.40.20">
    <property type="match status" value="1"/>
</dbReference>
<comment type="similarity">
    <text evidence="2 12">Belongs to the RNA polymerase beta' chain family.</text>
</comment>
<reference evidence="15" key="1">
    <citation type="journal article" date="2020" name="Stud. Mycol.">
        <title>101 Dothideomycetes genomes: a test case for predicting lifestyles and emergence of pathogens.</title>
        <authorList>
            <person name="Haridas S."/>
            <person name="Albert R."/>
            <person name="Binder M."/>
            <person name="Bloem J."/>
            <person name="Labutti K."/>
            <person name="Salamov A."/>
            <person name="Andreopoulos B."/>
            <person name="Baker S."/>
            <person name="Barry K."/>
            <person name="Bills G."/>
            <person name="Bluhm B."/>
            <person name="Cannon C."/>
            <person name="Castanera R."/>
            <person name="Culley D."/>
            <person name="Daum C."/>
            <person name="Ezra D."/>
            <person name="Gonzalez J."/>
            <person name="Henrissat B."/>
            <person name="Kuo A."/>
            <person name="Liang C."/>
            <person name="Lipzen A."/>
            <person name="Lutzoni F."/>
            <person name="Magnuson J."/>
            <person name="Mondo S."/>
            <person name="Nolan M."/>
            <person name="Ohm R."/>
            <person name="Pangilinan J."/>
            <person name="Park H.-J."/>
            <person name="Ramirez L."/>
            <person name="Alfaro M."/>
            <person name="Sun H."/>
            <person name="Tritt A."/>
            <person name="Yoshinaga Y."/>
            <person name="Zwiers L.-H."/>
            <person name="Turgeon B."/>
            <person name="Goodwin S."/>
            <person name="Spatafora J."/>
            <person name="Crous P."/>
            <person name="Grigoriev I."/>
        </authorList>
    </citation>
    <scope>NUCLEOTIDE SEQUENCE</scope>
    <source>
        <strain evidence="15">ATCC 16933</strain>
    </source>
</reference>
<dbReference type="Pfam" id="PF04983">
    <property type="entry name" value="RNA_pol_Rpb1_3"/>
    <property type="match status" value="1"/>
</dbReference>
<comment type="subcellular location">
    <subcellularLocation>
        <location evidence="1">Nucleus</location>
    </subcellularLocation>
</comment>
<keyword evidence="16" id="KW-1185">Reference proteome</keyword>
<gene>
    <name evidence="15" type="ORF">BDY21DRAFT_387027</name>
</gene>
<feature type="region of interest" description="Disordered" evidence="13">
    <location>
        <begin position="188"/>
        <end position="207"/>
    </location>
</feature>
<dbReference type="Pfam" id="PF00623">
    <property type="entry name" value="RNA_pol_Rpb1_2"/>
    <property type="match status" value="1"/>
</dbReference>
<evidence type="ECO:0000256" key="4">
    <source>
        <dbReference type="ARBA" id="ARBA00022679"/>
    </source>
</evidence>
<evidence type="ECO:0000313" key="16">
    <source>
        <dbReference type="Proteomes" id="UP000799766"/>
    </source>
</evidence>
<dbReference type="GO" id="GO:0003899">
    <property type="term" value="F:DNA-directed RNA polymerase activity"/>
    <property type="evidence" value="ECO:0007669"/>
    <property type="project" value="UniProtKB-EC"/>
</dbReference>
<dbReference type="InterPro" id="IPR038120">
    <property type="entry name" value="Rpb1_funnel_sf"/>
</dbReference>
<feature type="compositionally biased region" description="Acidic residues" evidence="13">
    <location>
        <begin position="1393"/>
        <end position="1411"/>
    </location>
</feature>
<protein>
    <recommendedName>
        <fullName evidence="12">DNA-directed RNA polymerase subunit</fullName>
        <ecNumber evidence="12">2.7.7.6</ecNumber>
    </recommendedName>
</protein>
<dbReference type="InterPro" id="IPR042102">
    <property type="entry name" value="RNA_pol_Rpb1_3_sf"/>
</dbReference>
<dbReference type="Pfam" id="PF05000">
    <property type="entry name" value="RNA_pol_Rpb1_4"/>
    <property type="match status" value="1"/>
</dbReference>
<dbReference type="InterPro" id="IPR015699">
    <property type="entry name" value="DNA-dir_RNA_pol1_lsu_N"/>
</dbReference>
<keyword evidence="3 12" id="KW-0240">DNA-directed RNA polymerase</keyword>
<evidence type="ECO:0000256" key="1">
    <source>
        <dbReference type="ARBA" id="ARBA00004123"/>
    </source>
</evidence>
<evidence type="ECO:0000313" key="15">
    <source>
        <dbReference type="EMBL" id="KAF2455211.1"/>
    </source>
</evidence>
<dbReference type="Gene3D" id="1.10.132.30">
    <property type="match status" value="1"/>
</dbReference>
<organism evidence="15 16">
    <name type="scientific">Lineolata rhizophorae</name>
    <dbReference type="NCBI Taxonomy" id="578093"/>
    <lineage>
        <taxon>Eukaryota</taxon>
        <taxon>Fungi</taxon>
        <taxon>Dikarya</taxon>
        <taxon>Ascomycota</taxon>
        <taxon>Pezizomycotina</taxon>
        <taxon>Dothideomycetes</taxon>
        <taxon>Dothideomycetes incertae sedis</taxon>
        <taxon>Lineolatales</taxon>
        <taxon>Lineolataceae</taxon>
        <taxon>Lineolata</taxon>
    </lineage>
</organism>
<keyword evidence="8" id="KW-0460">Magnesium</keyword>
<dbReference type="InterPro" id="IPR045867">
    <property type="entry name" value="DNA-dir_RpoC_beta_prime"/>
</dbReference>
<evidence type="ECO:0000256" key="12">
    <source>
        <dbReference type="RuleBase" id="RU004279"/>
    </source>
</evidence>
<dbReference type="GO" id="GO:0006351">
    <property type="term" value="P:DNA-templated transcription"/>
    <property type="evidence" value="ECO:0007669"/>
    <property type="project" value="InterPro"/>
</dbReference>
<keyword evidence="4 12" id="KW-0808">Transferase</keyword>
<dbReference type="PANTHER" id="PTHR19376:SF11">
    <property type="entry name" value="DNA-DIRECTED RNA POLYMERASE I SUBUNIT RPA1"/>
    <property type="match status" value="1"/>
</dbReference>
<dbReference type="InterPro" id="IPR007080">
    <property type="entry name" value="RNA_pol_Rpb1_1"/>
</dbReference>
<feature type="compositionally biased region" description="Acidic residues" evidence="13">
    <location>
        <begin position="1431"/>
        <end position="1451"/>
    </location>
</feature>
<dbReference type="Gene3D" id="4.10.860.120">
    <property type="entry name" value="RNA polymerase II, clamp domain"/>
    <property type="match status" value="1"/>
</dbReference>
<dbReference type="FunFam" id="4.10.860.120:FF:000006">
    <property type="entry name" value="DNA-directed RNA polymerase subunit"/>
    <property type="match status" value="1"/>
</dbReference>
<dbReference type="Gene3D" id="1.10.357.120">
    <property type="match status" value="1"/>
</dbReference>
<dbReference type="SMART" id="SM00663">
    <property type="entry name" value="RPOLA_N"/>
    <property type="match status" value="1"/>
</dbReference>
<proteinExistence type="inferred from homology"/>
<dbReference type="GO" id="GO:0003677">
    <property type="term" value="F:DNA binding"/>
    <property type="evidence" value="ECO:0007669"/>
    <property type="project" value="InterPro"/>
</dbReference>
<dbReference type="Pfam" id="PF04997">
    <property type="entry name" value="RNA_pol_Rpb1_1"/>
    <property type="match status" value="1"/>
</dbReference>
<evidence type="ECO:0000256" key="5">
    <source>
        <dbReference type="ARBA" id="ARBA00022695"/>
    </source>
</evidence>
<feature type="compositionally biased region" description="Basic and acidic residues" evidence="13">
    <location>
        <begin position="141"/>
        <end position="160"/>
    </location>
</feature>
<feature type="domain" description="RNA polymerase N-terminal" evidence="14">
    <location>
        <begin position="382"/>
        <end position="710"/>
    </location>
</feature>
<feature type="compositionally biased region" description="Basic and acidic residues" evidence="13">
    <location>
        <begin position="1366"/>
        <end position="1380"/>
    </location>
</feature>
<evidence type="ECO:0000259" key="14">
    <source>
        <dbReference type="SMART" id="SM00663"/>
    </source>
</evidence>
<dbReference type="InterPro" id="IPR007066">
    <property type="entry name" value="RNA_pol_Rpb1_3"/>
</dbReference>
<evidence type="ECO:0000256" key="11">
    <source>
        <dbReference type="ARBA" id="ARBA00048552"/>
    </source>
</evidence>
<feature type="region of interest" description="Disordered" evidence="13">
    <location>
        <begin position="772"/>
        <end position="796"/>
    </location>
</feature>
<dbReference type="Gene3D" id="1.10.274.100">
    <property type="entry name" value="RNA polymerase Rpb1, domain 3"/>
    <property type="match status" value="1"/>
</dbReference>
<evidence type="ECO:0000256" key="3">
    <source>
        <dbReference type="ARBA" id="ARBA00022478"/>
    </source>
</evidence>
<dbReference type="InterPro" id="IPR044893">
    <property type="entry name" value="RNA_pol_Rpb1_clamp_domain"/>
</dbReference>
<dbReference type="GO" id="GO:0046872">
    <property type="term" value="F:metal ion binding"/>
    <property type="evidence" value="ECO:0007669"/>
    <property type="project" value="UniProtKB-KW"/>
</dbReference>
<feature type="compositionally biased region" description="Acidic residues" evidence="13">
    <location>
        <begin position="1469"/>
        <end position="1479"/>
    </location>
</feature>
<dbReference type="Gene3D" id="3.30.1490.180">
    <property type="entry name" value="RNA polymerase ii"/>
    <property type="match status" value="1"/>
</dbReference>
<sequence length="1735" mass="189725">MNPSRPPPSAVSRVEFGHLSDHEVRALSVKRICNPSTFDSLLHPVPGGLYDTAMGSFQSNLCATCELNAYACPGHCGHIELPVPVYHVTYMDQCLRLLRGTCMYCFRLKMHPTTVHKFACKLRLIRHGLLNEVDSLEDVHARRGRSDGSGRADPSRRPPGEEPASGDGEDEDGTEAIARQERFVRRAVAGAERAAPSERRSVAKTEAAAEKRRLVVREFLARIAATRKCARCGGITPTIRKDRYSKIFIKPLGKRDRDAMVQKSLKLTNAVLVLERRAEEGKAEAGRASVDEGVADMYSEGSSEDVETADPGDVLAGDDALVAEAAADAPASGGRGKPRDRFVSTAEAAAALTLLFGSEQDIFGEVYGQRSAAGKRRAITPAMFFLQSLLVPPNKYRPEAKTGRDEIAEAAVNSLYKSILTRCQVMSEIREEIAGRRAGEARSRPRDFTDLQNAWVQLQEAVNTLIDSSRGPMRGAMAQNVDEGIKQKLEKKEGLFRQNMMGKRVNFAARSVISPDPNIETNEIGVPPVFASKLTYPEPVTSHNFYELKEAVLNGPEKWPGAAAIENESGQVVSLRRKNYEERQALANQLLAPSSAKANGARNKKVHRHLVNGDLVVMNRQPTLHKPSVMAHRARVLPGEKTIRMHYANCNTYNADFDGDEMNMHFPQNELARAEAATIADTDHQYLSATAGNPLRGLIQDHVSMGVALTSRDTLFTREEYHQLLYAALRPESGHTATGRLELVPPAIVKPRARWTGKQVVTTVLENIVPPSHSGLTVAPRSQGSRGDGPGSVEEDKDVFFSDGYLVSGILDKKQIGPSSGGLINAVHEAYGHTVAGKLISVLGRLLTRLLHTRAFSCGVEDLVLTAEGERRRKEELGKADALGLEVASRYVSLKGKATSSSDPELRRRLERTLRDEEKQSDLDVMMNSNAASVISKGVTSACLPGGLVKQPPGNQMQAMTTSGAKGSTVNANLISCNLGQQVLEGRRVPTMVSGKTLPCFKPFEPDVRAGGYITQRFLTGIRPQGYFFHAMAGREGLIDTAVKTSRSGYLQRCLIKGMEGLRVEYDNSVRDSDGTVVQFLFGEDGLDVTAAKHLADFRFLGQNFLSVYENLQVHDEYKKVKSDDAAEWTRKAASKYDRSGRLDAMDPGLAVYSPSRHCGSTSEKFLEKQISYIKQNPDGILEDKDRKGQGEVKKKVFERVLLMKYLKSLVEPGEAVGVVAGQSVGEPSTQMTLNTFHLAGHSARNVTLGIPRLREIVMTASSTISTPAMTLHPISEMSRADCEKFAKGIGRLSLAEVVDKVSVAEKLSRGVAYEQAKSYEIRLDFYPPSEYCEEYAIGVADVLASVETKFLPRLQKTIRAEVKKKGEEKTLKAEAKSDAIPDVGTSAGAIEQEGDPSEYDDGEEDDEGAEGDATSAKRRASRMVDQSYDGPEEGEREEFRDEDEVEDSEDEARGESRQEKARDRSETPESDADEDDVAPDARGSRGLSSGSLAEAENRVKENPSTSDVSHFKFDRSGSRCGAVFEYDAATSKILMLNLVESALRFSTIHSIPGIKRAVVAAEKGKDEGSGEEIETHVVQTEGVNLVAMREYQDMIDPRRVRTNDTAAVLRFYGVEAARANIIREMAGVFESHHISVDVRHLQLIADVMTKGGGYRAFNRMGLANSASPFTKMSFETTVGFLRDAVLGEDWDDLTNPSSRIVVGRLPTVGTGAADVMVPVTPGATTWRKVVTPSG</sequence>
<dbReference type="InterPro" id="IPR007083">
    <property type="entry name" value="RNA_pol_Rpb1_4"/>
</dbReference>
<keyword evidence="6" id="KW-0479">Metal-binding</keyword>
<dbReference type="PANTHER" id="PTHR19376">
    <property type="entry name" value="DNA-DIRECTED RNA POLYMERASE"/>
    <property type="match status" value="1"/>
</dbReference>
<dbReference type="Proteomes" id="UP000799766">
    <property type="component" value="Unassembled WGS sequence"/>
</dbReference>